<dbReference type="Proteomes" id="UP000451233">
    <property type="component" value="Unassembled WGS sequence"/>
</dbReference>
<keyword evidence="1" id="KW-0732">Signal</keyword>
<feature type="signal peptide" evidence="1">
    <location>
        <begin position="1"/>
        <end position="23"/>
    </location>
</feature>
<dbReference type="EMBL" id="WVHS01000003">
    <property type="protein sequence ID" value="MXV16880.1"/>
    <property type="molecule type" value="Genomic_DNA"/>
</dbReference>
<comment type="caution">
    <text evidence="2">The sequence shown here is derived from an EMBL/GenBank/DDBJ whole genome shotgun (WGS) entry which is preliminary data.</text>
</comment>
<evidence type="ECO:0000256" key="1">
    <source>
        <dbReference type="SAM" id="SignalP"/>
    </source>
</evidence>
<evidence type="ECO:0000313" key="2">
    <source>
        <dbReference type="EMBL" id="MXV16880.1"/>
    </source>
</evidence>
<dbReference type="AlphaFoldDB" id="A0A7K1Y0V8"/>
<organism evidence="2 3">
    <name type="scientific">Hufsiella ginkgonis</name>
    <dbReference type="NCBI Taxonomy" id="2695274"/>
    <lineage>
        <taxon>Bacteria</taxon>
        <taxon>Pseudomonadati</taxon>
        <taxon>Bacteroidota</taxon>
        <taxon>Sphingobacteriia</taxon>
        <taxon>Sphingobacteriales</taxon>
        <taxon>Sphingobacteriaceae</taxon>
        <taxon>Hufsiella</taxon>
    </lineage>
</organism>
<reference evidence="2 3" key="1">
    <citation type="submission" date="2019-11" db="EMBL/GenBank/DDBJ databases">
        <title>Pedobacter sp. HMF7056 Genome sequencing and assembly.</title>
        <authorList>
            <person name="Kang H."/>
            <person name="Kim H."/>
            <person name="Joh K."/>
        </authorList>
    </citation>
    <scope>NUCLEOTIDE SEQUENCE [LARGE SCALE GENOMIC DNA]</scope>
    <source>
        <strain evidence="2 3">HMF7056</strain>
    </source>
</reference>
<protein>
    <submittedName>
        <fullName evidence="2">Type IX secretion system membrane protein PorP/SprF</fullName>
    </submittedName>
</protein>
<dbReference type="InterPro" id="IPR019861">
    <property type="entry name" value="PorP/SprF_Bacteroidetes"/>
</dbReference>
<sequence length="306" mass="32985">MTPYRLLFFLAAALLVTGIGANAQLNPFGAVYYQNQYQLNPAMAGLEAGLVTNLGYRNQFSATPGTPNTQAVTIEYGPQSRNLGVGLNFNSDKAGLESRTRLVGTFAYHLVFDSDEGVVDGEQRVLSFGASFGMLSDHINSNRIKGDPTDIEVGDYNARRNYLDGDAGIAYSGSGLTVQGAIPNIKNFFKRDDSGLEADVPTYMVAASYRLSFTDSFEEPSFAVEPKVCFRGVNGYKNVWDAGVNIGFGGKLFNIMGVYHSSQSTTVGAGVNFGNITFTGLYTTETAAIRSYANGDFEVGLKIKVF</sequence>
<proteinExistence type="predicted"/>
<gene>
    <name evidence="2" type="ORF">GS398_16385</name>
</gene>
<dbReference type="RefSeq" id="WP_160907850.1">
    <property type="nucleotide sequence ID" value="NZ_WVHS01000003.1"/>
</dbReference>
<dbReference type="NCBIfam" id="TIGR03519">
    <property type="entry name" value="T9SS_PorP_fam"/>
    <property type="match status" value="1"/>
</dbReference>
<keyword evidence="3" id="KW-1185">Reference proteome</keyword>
<name>A0A7K1Y0V8_9SPHI</name>
<accession>A0A7K1Y0V8</accession>
<evidence type="ECO:0000313" key="3">
    <source>
        <dbReference type="Proteomes" id="UP000451233"/>
    </source>
</evidence>
<dbReference type="Pfam" id="PF11751">
    <property type="entry name" value="PorP_SprF"/>
    <property type="match status" value="1"/>
</dbReference>
<feature type="chain" id="PRO_5029547067" evidence="1">
    <location>
        <begin position="24"/>
        <end position="306"/>
    </location>
</feature>